<dbReference type="EMBL" id="BAAAYN010000024">
    <property type="protein sequence ID" value="GAA3389454.1"/>
    <property type="molecule type" value="Genomic_DNA"/>
</dbReference>
<evidence type="ECO:0000313" key="1">
    <source>
        <dbReference type="EMBL" id="GAA3389454.1"/>
    </source>
</evidence>
<protein>
    <submittedName>
        <fullName evidence="1">Uncharacterized protein</fullName>
    </submittedName>
</protein>
<reference evidence="2" key="1">
    <citation type="journal article" date="2019" name="Int. J. Syst. Evol. Microbiol.">
        <title>The Global Catalogue of Microorganisms (GCM) 10K type strain sequencing project: providing services to taxonomists for standard genome sequencing and annotation.</title>
        <authorList>
            <consortium name="The Broad Institute Genomics Platform"/>
            <consortium name="The Broad Institute Genome Sequencing Center for Infectious Disease"/>
            <person name="Wu L."/>
            <person name="Ma J."/>
        </authorList>
    </citation>
    <scope>NUCLEOTIDE SEQUENCE [LARGE SCALE GENOMIC DNA]</scope>
    <source>
        <strain evidence="2">JCM 9458</strain>
    </source>
</reference>
<name>A0ABP6T130_9ACTN</name>
<organism evidence="1 2">
    <name type="scientific">Cryptosporangium minutisporangium</name>
    <dbReference type="NCBI Taxonomy" id="113569"/>
    <lineage>
        <taxon>Bacteria</taxon>
        <taxon>Bacillati</taxon>
        <taxon>Actinomycetota</taxon>
        <taxon>Actinomycetes</taxon>
        <taxon>Cryptosporangiales</taxon>
        <taxon>Cryptosporangiaceae</taxon>
        <taxon>Cryptosporangium</taxon>
    </lineage>
</organism>
<keyword evidence="2" id="KW-1185">Reference proteome</keyword>
<gene>
    <name evidence="1" type="ORF">GCM10020369_39630</name>
</gene>
<proteinExistence type="predicted"/>
<accession>A0ABP6T130</accession>
<evidence type="ECO:0000313" key="2">
    <source>
        <dbReference type="Proteomes" id="UP001501676"/>
    </source>
</evidence>
<dbReference type="Proteomes" id="UP001501676">
    <property type="component" value="Unassembled WGS sequence"/>
</dbReference>
<comment type="caution">
    <text evidence="1">The sequence shown here is derived from an EMBL/GenBank/DDBJ whole genome shotgun (WGS) entry which is preliminary data.</text>
</comment>
<sequence length="128" mass="13363">MRVRAHQAAGQPHRGREHLGRVLDVGEQVVEVLAVLLEDLQDGGLEQLGLAREVVVERPEPDVGGLGELLNAEVGTPPAGQHVAGGRDQRLARPGLSAGDAVGSLPCVGLSGHPPTVEEALDRGFHQS</sequence>